<dbReference type="KEGG" id="hadh:FRZ61_19230"/>
<keyword evidence="2" id="KW-0732">Signal</keyword>
<sequence>MGVAGCALLIANAASADVNILANINKTKDITVTEWITISKTVNLTAVVDITPGKAAEATGIVNQTNYDNEACGNCAEKIDAIIDSIDGNTGLVNNNQSAGNMNNQGNAVSVAWDLDRPPGAPPPPPQVPAPGRSGFANSSADVDQKNGSFSPDESTTDIQAAAVLGDPNIVDTINLLFRDAIISGSINSNTGVVQVNQSVGNMNNQANQFVLAVSLLGDSQQGGVALSEADLGQVTTGNYAQESDNVPTSDDTTLVGINKNTTIENSISFNTGVIGVNQSAGNMSNQANNVSAAVVVVGSGSPPGAP</sequence>
<feature type="signal peptide" evidence="2">
    <location>
        <begin position="1"/>
        <end position="16"/>
    </location>
</feature>
<organism evidence="3 4">
    <name type="scientific">Hypericibacter adhaerens</name>
    <dbReference type="NCBI Taxonomy" id="2602016"/>
    <lineage>
        <taxon>Bacteria</taxon>
        <taxon>Pseudomonadati</taxon>
        <taxon>Pseudomonadota</taxon>
        <taxon>Alphaproteobacteria</taxon>
        <taxon>Rhodospirillales</taxon>
        <taxon>Dongiaceae</taxon>
        <taxon>Hypericibacter</taxon>
    </lineage>
</organism>
<feature type="compositionally biased region" description="Pro residues" evidence="1">
    <location>
        <begin position="119"/>
        <end position="129"/>
    </location>
</feature>
<feature type="compositionally biased region" description="Polar residues" evidence="1">
    <location>
        <begin position="136"/>
        <end position="155"/>
    </location>
</feature>
<evidence type="ECO:0000256" key="1">
    <source>
        <dbReference type="SAM" id="MobiDB-lite"/>
    </source>
</evidence>
<evidence type="ECO:0000313" key="4">
    <source>
        <dbReference type="Proteomes" id="UP000325797"/>
    </source>
</evidence>
<protein>
    <submittedName>
        <fullName evidence="3">Uncharacterized protein</fullName>
    </submittedName>
</protein>
<gene>
    <name evidence="3" type="ORF">FRZ61_19230</name>
</gene>
<evidence type="ECO:0000256" key="2">
    <source>
        <dbReference type="SAM" id="SignalP"/>
    </source>
</evidence>
<proteinExistence type="predicted"/>
<feature type="chain" id="PRO_5023910057" evidence="2">
    <location>
        <begin position="17"/>
        <end position="307"/>
    </location>
</feature>
<reference evidence="3 4" key="1">
    <citation type="submission" date="2019-08" db="EMBL/GenBank/DDBJ databases">
        <title>Hyperibacter terrae gen. nov., sp. nov. and Hyperibacter viscosus sp. nov., two new members in the family Rhodospirillaceae isolated from the rhizosphere of Hypericum perforatum.</title>
        <authorList>
            <person name="Noviana Z."/>
        </authorList>
    </citation>
    <scope>NUCLEOTIDE SEQUENCE [LARGE SCALE GENOMIC DNA]</scope>
    <source>
        <strain evidence="3 4">R5959</strain>
    </source>
</reference>
<dbReference type="EMBL" id="CP042582">
    <property type="protein sequence ID" value="QEX21994.1"/>
    <property type="molecule type" value="Genomic_DNA"/>
</dbReference>
<keyword evidence="4" id="KW-1185">Reference proteome</keyword>
<feature type="region of interest" description="Disordered" evidence="1">
    <location>
        <begin position="112"/>
        <end position="155"/>
    </location>
</feature>
<accession>A0A5J6MXS7</accession>
<evidence type="ECO:0000313" key="3">
    <source>
        <dbReference type="EMBL" id="QEX21994.1"/>
    </source>
</evidence>
<name>A0A5J6MXS7_9PROT</name>
<dbReference type="Proteomes" id="UP000325797">
    <property type="component" value="Chromosome"/>
</dbReference>
<dbReference type="AlphaFoldDB" id="A0A5J6MXS7"/>